<dbReference type="EMBL" id="AP017313">
    <property type="protein sequence ID" value="BAU52265.1"/>
    <property type="molecule type" value="Genomic_DNA"/>
</dbReference>
<keyword evidence="2" id="KW-1185">Reference proteome</keyword>
<dbReference type="KEGG" id="mgot:MgSA37_00420"/>
<accession>A0A110B034</accession>
<gene>
    <name evidence="1" type="ORF">MgSA37_00420</name>
</gene>
<sequence>MHFVPLITKIVDEDIDNVEGGSSIRRKKSNHPLILRIQVQTKRMHGGYPYPSRLPRYAMTKFFKSPYPPLSSIQASTNSPICKSMSFS</sequence>
<proteinExistence type="predicted"/>
<dbReference type="Proteomes" id="UP000218263">
    <property type="component" value="Chromosome"/>
</dbReference>
<organism evidence="1 2">
    <name type="scientific">Mucilaginibacter gotjawali</name>
    <dbReference type="NCBI Taxonomy" id="1550579"/>
    <lineage>
        <taxon>Bacteria</taxon>
        <taxon>Pseudomonadati</taxon>
        <taxon>Bacteroidota</taxon>
        <taxon>Sphingobacteriia</taxon>
        <taxon>Sphingobacteriales</taxon>
        <taxon>Sphingobacteriaceae</taxon>
        <taxon>Mucilaginibacter</taxon>
    </lineage>
</organism>
<evidence type="ECO:0000313" key="1">
    <source>
        <dbReference type="EMBL" id="BAU52265.1"/>
    </source>
</evidence>
<dbReference type="AlphaFoldDB" id="A0A110B034"/>
<name>A0A110B034_9SPHI</name>
<evidence type="ECO:0000313" key="2">
    <source>
        <dbReference type="Proteomes" id="UP000218263"/>
    </source>
</evidence>
<protein>
    <submittedName>
        <fullName evidence="1">Uncharacterized protein</fullName>
    </submittedName>
</protein>
<reference evidence="1 2" key="1">
    <citation type="submission" date="2015-12" db="EMBL/GenBank/DDBJ databases">
        <title>Genome sequence of Mucilaginibacter gotjawali.</title>
        <authorList>
            <person name="Lee J.S."/>
            <person name="Lee K.C."/>
            <person name="Kim K.K."/>
            <person name="Lee B.W."/>
        </authorList>
    </citation>
    <scope>NUCLEOTIDE SEQUENCE [LARGE SCALE GENOMIC DNA]</scope>
    <source>
        <strain evidence="1 2">SA3-7</strain>
    </source>
</reference>